<dbReference type="AlphaFoldDB" id="A0A0U1QND3"/>
<accession>A0A0U1QND3</accession>
<organism evidence="1 2">
    <name type="scientific">Sporolactobacillus inulinus CASD</name>
    <dbReference type="NCBI Taxonomy" id="1069536"/>
    <lineage>
        <taxon>Bacteria</taxon>
        <taxon>Bacillati</taxon>
        <taxon>Bacillota</taxon>
        <taxon>Bacilli</taxon>
        <taxon>Bacillales</taxon>
        <taxon>Sporolactobacillaceae</taxon>
        <taxon>Sporolactobacillus</taxon>
    </lineage>
</organism>
<evidence type="ECO:0000313" key="1">
    <source>
        <dbReference type="EMBL" id="KLI02321.1"/>
    </source>
</evidence>
<gene>
    <name evidence="1" type="ORF">SINU_08620</name>
</gene>
<sequence length="169" mass="19215">MAGILSARDKGTVFALVRRSLFGFTGLEVLTILIEPSRIVKLPYINSLREDQLIKSKVITQNHFYSYTIKANETVYPKTFALSSNVPIIDYIGIKCFSVWIIEPRRIFLDGDHVIAQTKNHRLYTGKSKLLTSHSLILRNNDDINCGVLDFADLHFIGRFARGIGMNRQ</sequence>
<dbReference type="EMBL" id="AFVQ02000109">
    <property type="protein sequence ID" value="KLI02321.1"/>
    <property type="molecule type" value="Genomic_DNA"/>
</dbReference>
<evidence type="ECO:0000313" key="2">
    <source>
        <dbReference type="Proteomes" id="UP000035553"/>
    </source>
</evidence>
<comment type="caution">
    <text evidence="1">The sequence shown here is derived from an EMBL/GenBank/DDBJ whole genome shotgun (WGS) entry which is preliminary data.</text>
</comment>
<reference evidence="1 2" key="1">
    <citation type="journal article" date="2011" name="J. Bacteriol.">
        <title>Draft genome sequence of Sporolactobacillus inulinus strain CASD, an efficient D-lactic acid-producing bacterium with high-concentration lactate tolerance capability.</title>
        <authorList>
            <person name="Yu B."/>
            <person name="Su F."/>
            <person name="Wang L."/>
            <person name="Xu K."/>
            <person name="Zhao B."/>
            <person name="Xu P."/>
        </authorList>
    </citation>
    <scope>NUCLEOTIDE SEQUENCE [LARGE SCALE GENOMIC DNA]</scope>
    <source>
        <strain evidence="1 2">CASD</strain>
    </source>
</reference>
<proteinExistence type="predicted"/>
<dbReference type="OrthoDB" id="2989859at2"/>
<dbReference type="RefSeq" id="WP_010023694.1">
    <property type="nucleotide sequence ID" value="NZ_AFVQ02000109.1"/>
</dbReference>
<keyword evidence="2" id="KW-1185">Reference proteome</keyword>
<protein>
    <submittedName>
        <fullName evidence="1">Uncharacterized protein</fullName>
    </submittedName>
</protein>
<dbReference type="Proteomes" id="UP000035553">
    <property type="component" value="Unassembled WGS sequence"/>
</dbReference>
<name>A0A0U1QND3_9BACL</name>